<proteinExistence type="predicted"/>
<name>A0A6J5P851_9CAUD</name>
<sequence>MPRRVAQFYPQRVNLRVPAMAYTADVTNGDIIHVQYGAPAALATSNIFNALSIAAAGTFVPQSTAYTASEAQMGRYGRGVQLVASGAYTGVVSVIGRDYLGQRMQENITGNGTTPVLGLKAFRYVDSIIVPTLGAVTIDIGTSNRLGLPYKFDQLIAETKNNIAAANAGTFTPGLANTTTPTAGNADVRGTYLPVTIVPDGVNTFELRYIADTSNLHGNRQFLA</sequence>
<reference evidence="1" key="1">
    <citation type="submission" date="2020-04" db="EMBL/GenBank/DDBJ databases">
        <authorList>
            <person name="Chiriac C."/>
            <person name="Salcher M."/>
            <person name="Ghai R."/>
            <person name="Kavagutti S V."/>
        </authorList>
    </citation>
    <scope>NUCLEOTIDE SEQUENCE</scope>
</reference>
<dbReference type="EMBL" id="LR796744">
    <property type="protein sequence ID" value="CAB4163734.1"/>
    <property type="molecule type" value="Genomic_DNA"/>
</dbReference>
<organism evidence="1">
    <name type="scientific">uncultured Caudovirales phage</name>
    <dbReference type="NCBI Taxonomy" id="2100421"/>
    <lineage>
        <taxon>Viruses</taxon>
        <taxon>Duplodnaviria</taxon>
        <taxon>Heunggongvirae</taxon>
        <taxon>Uroviricota</taxon>
        <taxon>Caudoviricetes</taxon>
        <taxon>Peduoviridae</taxon>
        <taxon>Maltschvirus</taxon>
        <taxon>Maltschvirus maltsch</taxon>
    </lineage>
</organism>
<gene>
    <name evidence="1" type="ORF">UFOVP810_49</name>
</gene>
<evidence type="ECO:0000313" key="1">
    <source>
        <dbReference type="EMBL" id="CAB4163734.1"/>
    </source>
</evidence>
<protein>
    <submittedName>
        <fullName evidence="1">Uncharacterized protein</fullName>
    </submittedName>
</protein>
<accession>A0A6J5P851</accession>